<keyword evidence="1" id="KW-1133">Transmembrane helix</keyword>
<feature type="transmembrane region" description="Helical" evidence="1">
    <location>
        <begin position="6"/>
        <end position="25"/>
    </location>
</feature>
<evidence type="ECO:0000256" key="1">
    <source>
        <dbReference type="SAM" id="Phobius"/>
    </source>
</evidence>
<reference evidence="2" key="1">
    <citation type="submission" date="2014-11" db="EMBL/GenBank/DDBJ databases">
        <authorList>
            <person name="Amaro Gonzalez C."/>
        </authorList>
    </citation>
    <scope>NUCLEOTIDE SEQUENCE</scope>
</reference>
<keyword evidence="1" id="KW-0472">Membrane</keyword>
<protein>
    <submittedName>
        <fullName evidence="2">Uncharacterized protein</fullName>
    </submittedName>
</protein>
<dbReference type="EMBL" id="GBXM01092573">
    <property type="protein sequence ID" value="JAH16004.1"/>
    <property type="molecule type" value="Transcribed_RNA"/>
</dbReference>
<proteinExistence type="predicted"/>
<name>A0A0E9QGV1_ANGAN</name>
<accession>A0A0E9QGV1</accession>
<sequence length="64" mass="7248">MIDCFSLIFTKTGNMLTFFIIYATARGLLSGQMRRAVCYRAFFSQCTGWARDYHGGPSTYPGHL</sequence>
<organism evidence="2">
    <name type="scientific">Anguilla anguilla</name>
    <name type="common">European freshwater eel</name>
    <name type="synonym">Muraena anguilla</name>
    <dbReference type="NCBI Taxonomy" id="7936"/>
    <lineage>
        <taxon>Eukaryota</taxon>
        <taxon>Metazoa</taxon>
        <taxon>Chordata</taxon>
        <taxon>Craniata</taxon>
        <taxon>Vertebrata</taxon>
        <taxon>Euteleostomi</taxon>
        <taxon>Actinopterygii</taxon>
        <taxon>Neopterygii</taxon>
        <taxon>Teleostei</taxon>
        <taxon>Anguilliformes</taxon>
        <taxon>Anguillidae</taxon>
        <taxon>Anguilla</taxon>
    </lineage>
</organism>
<dbReference type="AlphaFoldDB" id="A0A0E9QGV1"/>
<keyword evidence="1" id="KW-0812">Transmembrane</keyword>
<evidence type="ECO:0000313" key="2">
    <source>
        <dbReference type="EMBL" id="JAH16004.1"/>
    </source>
</evidence>
<reference evidence="2" key="2">
    <citation type="journal article" date="2015" name="Fish Shellfish Immunol.">
        <title>Early steps in the European eel (Anguilla anguilla)-Vibrio vulnificus interaction in the gills: Role of the RtxA13 toxin.</title>
        <authorList>
            <person name="Callol A."/>
            <person name="Pajuelo D."/>
            <person name="Ebbesson L."/>
            <person name="Teles M."/>
            <person name="MacKenzie S."/>
            <person name="Amaro C."/>
        </authorList>
    </citation>
    <scope>NUCLEOTIDE SEQUENCE</scope>
</reference>